<keyword evidence="3" id="KW-1185">Reference proteome</keyword>
<sequence>MTFLSLAQPAAMHWFMLVSIHLMARLYIATQDRYKYTVSAQELELYQSWVQPEFAVFIDASEFYLPAIEAAVDLRDFKTTWDRAEHVKCIQTLREEIGKYRTFYNNAVESRSFDASSSLTLIALKLTIIDTRDRGVSSATRVLSVRIFICLLLADHTQLVLLLKAANTMEEEGDEG</sequence>
<evidence type="ECO:0000313" key="2">
    <source>
        <dbReference type="EMBL" id="KAF9070490.1"/>
    </source>
</evidence>
<accession>A0A9P5PYH7</accession>
<keyword evidence="1" id="KW-0812">Transmembrane</keyword>
<keyword evidence="1" id="KW-0472">Membrane</keyword>
<comment type="caution">
    <text evidence="2">The sequence shown here is derived from an EMBL/GenBank/DDBJ whole genome shotgun (WGS) entry which is preliminary data.</text>
</comment>
<keyword evidence="1" id="KW-1133">Transmembrane helix</keyword>
<gene>
    <name evidence="2" type="ORF">BDP27DRAFT_1419954</name>
</gene>
<proteinExistence type="predicted"/>
<dbReference type="AlphaFoldDB" id="A0A9P5PYH7"/>
<name>A0A9P5PYH7_9AGAR</name>
<organism evidence="2 3">
    <name type="scientific">Rhodocollybia butyracea</name>
    <dbReference type="NCBI Taxonomy" id="206335"/>
    <lineage>
        <taxon>Eukaryota</taxon>
        <taxon>Fungi</taxon>
        <taxon>Dikarya</taxon>
        <taxon>Basidiomycota</taxon>
        <taxon>Agaricomycotina</taxon>
        <taxon>Agaricomycetes</taxon>
        <taxon>Agaricomycetidae</taxon>
        <taxon>Agaricales</taxon>
        <taxon>Marasmiineae</taxon>
        <taxon>Omphalotaceae</taxon>
        <taxon>Rhodocollybia</taxon>
    </lineage>
</organism>
<reference evidence="2" key="1">
    <citation type="submission" date="2020-11" db="EMBL/GenBank/DDBJ databases">
        <authorList>
            <consortium name="DOE Joint Genome Institute"/>
            <person name="Ahrendt S."/>
            <person name="Riley R."/>
            <person name="Andreopoulos W."/>
            <person name="Labutti K."/>
            <person name="Pangilinan J."/>
            <person name="Ruiz-Duenas F.J."/>
            <person name="Barrasa J.M."/>
            <person name="Sanchez-Garcia M."/>
            <person name="Camarero S."/>
            <person name="Miyauchi S."/>
            <person name="Serrano A."/>
            <person name="Linde D."/>
            <person name="Babiker R."/>
            <person name="Drula E."/>
            <person name="Ayuso-Fernandez I."/>
            <person name="Pacheco R."/>
            <person name="Padilla G."/>
            <person name="Ferreira P."/>
            <person name="Barriuso J."/>
            <person name="Kellner H."/>
            <person name="Castanera R."/>
            <person name="Alfaro M."/>
            <person name="Ramirez L."/>
            <person name="Pisabarro A.G."/>
            <person name="Kuo A."/>
            <person name="Tritt A."/>
            <person name="Lipzen A."/>
            <person name="He G."/>
            <person name="Yan M."/>
            <person name="Ng V."/>
            <person name="Cullen D."/>
            <person name="Martin F."/>
            <person name="Rosso M.-N."/>
            <person name="Henrissat B."/>
            <person name="Hibbett D."/>
            <person name="Martinez A.T."/>
            <person name="Grigoriev I.V."/>
        </authorList>
    </citation>
    <scope>NUCLEOTIDE SEQUENCE</scope>
    <source>
        <strain evidence="2">AH 40177</strain>
    </source>
</reference>
<evidence type="ECO:0000256" key="1">
    <source>
        <dbReference type="SAM" id="Phobius"/>
    </source>
</evidence>
<dbReference type="Proteomes" id="UP000772434">
    <property type="component" value="Unassembled WGS sequence"/>
</dbReference>
<dbReference type="EMBL" id="JADNRY010000040">
    <property type="protein sequence ID" value="KAF9070490.1"/>
    <property type="molecule type" value="Genomic_DNA"/>
</dbReference>
<evidence type="ECO:0000313" key="3">
    <source>
        <dbReference type="Proteomes" id="UP000772434"/>
    </source>
</evidence>
<feature type="transmembrane region" description="Helical" evidence="1">
    <location>
        <begin position="12"/>
        <end position="28"/>
    </location>
</feature>
<protein>
    <submittedName>
        <fullName evidence="2">Uncharacterized protein</fullName>
    </submittedName>
</protein>